<evidence type="ECO:0000313" key="4">
    <source>
        <dbReference type="Proteomes" id="UP000078561"/>
    </source>
</evidence>
<keyword evidence="4" id="KW-1185">Reference proteome</keyword>
<dbReference type="InParanoid" id="A0A163IYL0"/>
<dbReference type="InterPro" id="IPR036282">
    <property type="entry name" value="Glutathione-S-Trfase_C_sf"/>
</dbReference>
<dbReference type="InterPro" id="IPR004045">
    <property type="entry name" value="Glutathione_S-Trfase_N"/>
</dbReference>
<dbReference type="InterPro" id="IPR054416">
    <property type="entry name" value="GST_UstS-like_C"/>
</dbReference>
<dbReference type="OrthoDB" id="4951845at2759"/>
<evidence type="ECO:0000313" key="3">
    <source>
        <dbReference type="EMBL" id="SAL96114.1"/>
    </source>
</evidence>
<dbReference type="AlphaFoldDB" id="A0A163IYL0"/>
<dbReference type="InterPro" id="IPR036249">
    <property type="entry name" value="Thioredoxin-like_sf"/>
</dbReference>
<dbReference type="PROSITE" id="PS50404">
    <property type="entry name" value="GST_NTER"/>
    <property type="match status" value="1"/>
</dbReference>
<sequence length="465" mass="52786">MSHIKLYDIRFGNEFVPRSPNVFKIHIALNFKGIPYETEQLDFLEIQSLLPSVTKTGVRPTVPVIVDKKHQNHAVQDSWDIAKYLDSAYPDTPPLIQTDNEGLQFFFYNYCHGHILIPAFRLCVMNIYHLCPTQSVKHFFRANREARFNMTLEEFAGEESTHIAELKSALGLIHTTLTSYRYISGDEVGFADVTLAAIFAMVAAVRNDLLEPALLDAFPDDILRNWWNRMEPYTKYTPLQYASYQWNDAKNVEFFCMNHRLWAFQNDRCFASLYMSYTVLDANFEGELSISVLRNRATSYKNLPLKTDEFRKIHKHFKRLLDCGVQNPYCNRIEGPPTPPALESLHDWIHVVIGNSKSITPFPLTAPSAPSQSPPTISCIPALYYQKTPGSHSSLHYEVPRLDCRLDSGLCGTCQVMGGILNADGGVTKKYACQKKWTFGPRNGSSTNLFMSIGLCVGSDRLDSP</sequence>
<dbReference type="PANTHER" id="PTHR44051">
    <property type="entry name" value="GLUTATHIONE S-TRANSFERASE-RELATED"/>
    <property type="match status" value="1"/>
</dbReference>
<gene>
    <name evidence="3" type="primary">ABSGL_01482.1 scaffold 1580</name>
</gene>
<evidence type="ECO:0000259" key="2">
    <source>
        <dbReference type="PROSITE" id="PS50404"/>
    </source>
</evidence>
<dbReference type="SUPFAM" id="SSF52833">
    <property type="entry name" value="Thioredoxin-like"/>
    <property type="match status" value="1"/>
</dbReference>
<dbReference type="Gene3D" id="3.40.30.10">
    <property type="entry name" value="Glutaredoxin"/>
    <property type="match status" value="1"/>
</dbReference>
<dbReference type="Gene3D" id="1.20.1050.10">
    <property type="match status" value="1"/>
</dbReference>
<feature type="domain" description="GST N-terminal" evidence="2">
    <location>
        <begin position="9"/>
        <end position="93"/>
    </location>
</feature>
<dbReference type="EMBL" id="LT550653">
    <property type="protein sequence ID" value="SAL96114.1"/>
    <property type="molecule type" value="Genomic_DNA"/>
</dbReference>
<name>A0A163IYL0_ABSGL</name>
<dbReference type="PANTHER" id="PTHR44051:SF8">
    <property type="entry name" value="GLUTATHIONE S-TRANSFERASE GSTA"/>
    <property type="match status" value="1"/>
</dbReference>
<dbReference type="STRING" id="4829.A0A163IYL0"/>
<evidence type="ECO:0000256" key="1">
    <source>
        <dbReference type="ARBA" id="ARBA00007409"/>
    </source>
</evidence>
<dbReference type="Pfam" id="PF22041">
    <property type="entry name" value="GST_C_7"/>
    <property type="match status" value="1"/>
</dbReference>
<organism evidence="3">
    <name type="scientific">Absidia glauca</name>
    <name type="common">Pin mould</name>
    <dbReference type="NCBI Taxonomy" id="4829"/>
    <lineage>
        <taxon>Eukaryota</taxon>
        <taxon>Fungi</taxon>
        <taxon>Fungi incertae sedis</taxon>
        <taxon>Mucoromycota</taxon>
        <taxon>Mucoromycotina</taxon>
        <taxon>Mucoromycetes</taxon>
        <taxon>Mucorales</taxon>
        <taxon>Cunninghamellaceae</taxon>
        <taxon>Absidia</taxon>
    </lineage>
</organism>
<accession>A0A163IYL0</accession>
<reference evidence="3" key="1">
    <citation type="submission" date="2016-04" db="EMBL/GenBank/DDBJ databases">
        <authorList>
            <person name="Evans L.H."/>
            <person name="Alamgir A."/>
            <person name="Owens N."/>
            <person name="Weber N.D."/>
            <person name="Virtaneva K."/>
            <person name="Barbian K."/>
            <person name="Babar A."/>
            <person name="Rosenke K."/>
        </authorList>
    </citation>
    <scope>NUCLEOTIDE SEQUENCE [LARGE SCALE GENOMIC DNA]</scope>
    <source>
        <strain evidence="3">CBS 101.48</strain>
    </source>
</reference>
<dbReference type="Pfam" id="PF13417">
    <property type="entry name" value="GST_N_3"/>
    <property type="match status" value="1"/>
</dbReference>
<proteinExistence type="inferred from homology"/>
<dbReference type="Proteomes" id="UP000078561">
    <property type="component" value="Unassembled WGS sequence"/>
</dbReference>
<dbReference type="SUPFAM" id="SSF47616">
    <property type="entry name" value="GST C-terminal domain-like"/>
    <property type="match status" value="1"/>
</dbReference>
<comment type="similarity">
    <text evidence="1">Belongs to the GST superfamily.</text>
</comment>
<protein>
    <recommendedName>
        <fullName evidence="2">GST N-terminal domain-containing protein</fullName>
    </recommendedName>
</protein>